<dbReference type="InterPro" id="IPR000719">
    <property type="entry name" value="Prot_kinase_dom"/>
</dbReference>
<dbReference type="SMART" id="SM00220">
    <property type="entry name" value="S_TKc"/>
    <property type="match status" value="1"/>
</dbReference>
<dbReference type="GO" id="GO:0004672">
    <property type="term" value="F:protein kinase activity"/>
    <property type="evidence" value="ECO:0007669"/>
    <property type="project" value="InterPro"/>
</dbReference>
<proteinExistence type="predicted"/>
<dbReference type="PANTHER" id="PTHR48011">
    <property type="entry name" value="CCR4-NOT TRANSCRIPTIONAL COMPLEX SUBUNIT CAF120-RELATED"/>
    <property type="match status" value="1"/>
</dbReference>
<dbReference type="GO" id="GO:0005524">
    <property type="term" value="F:ATP binding"/>
    <property type="evidence" value="ECO:0007669"/>
    <property type="project" value="InterPro"/>
</dbReference>
<evidence type="ECO:0000313" key="3">
    <source>
        <dbReference type="EMBL" id="KAF9728893.1"/>
    </source>
</evidence>
<dbReference type="Gene3D" id="1.10.510.10">
    <property type="entry name" value="Transferase(Phosphotransferase) domain 1"/>
    <property type="match status" value="1"/>
</dbReference>
<evidence type="ECO:0000259" key="2">
    <source>
        <dbReference type="PROSITE" id="PS50011"/>
    </source>
</evidence>
<dbReference type="InterPro" id="IPR052751">
    <property type="entry name" value="Plant_MAPKKK"/>
</dbReference>
<gene>
    <name evidence="3" type="ORF">PMIN01_13273</name>
</gene>
<reference evidence="3" key="1">
    <citation type="journal article" date="2020" name="Mol. Plant Microbe Interact.">
        <title>Genome Sequence of the Biocontrol Agent Coniothyrium minitans strain Conio (IMI 134523).</title>
        <authorList>
            <person name="Patel D."/>
            <person name="Shittu T.A."/>
            <person name="Baroncelli R."/>
            <person name="Muthumeenakshi S."/>
            <person name="Osborne T.H."/>
            <person name="Janganan T.K."/>
            <person name="Sreenivasaprasad S."/>
        </authorList>
    </citation>
    <scope>NUCLEOTIDE SEQUENCE</scope>
    <source>
        <strain evidence="3">Conio</strain>
    </source>
</reference>
<dbReference type="InterPro" id="IPR011009">
    <property type="entry name" value="Kinase-like_dom_sf"/>
</dbReference>
<feature type="domain" description="Protein kinase" evidence="2">
    <location>
        <begin position="81"/>
        <end position="410"/>
    </location>
</feature>
<dbReference type="PROSITE" id="PS50011">
    <property type="entry name" value="PROTEIN_KINASE_DOM"/>
    <property type="match status" value="1"/>
</dbReference>
<dbReference type="PROSITE" id="PS00108">
    <property type="entry name" value="PROTEIN_KINASE_ST"/>
    <property type="match status" value="1"/>
</dbReference>
<dbReference type="Proteomes" id="UP000756921">
    <property type="component" value="Unassembled WGS sequence"/>
</dbReference>
<dbReference type="SUPFAM" id="SSF56112">
    <property type="entry name" value="Protein kinase-like (PK-like)"/>
    <property type="match status" value="1"/>
</dbReference>
<dbReference type="PANTHER" id="PTHR48011:SF4">
    <property type="entry name" value="MITOGEN-ACTIVATED PROTEIN KINASE KINASE KINASE 19"/>
    <property type="match status" value="1"/>
</dbReference>
<feature type="compositionally biased region" description="Basic and acidic residues" evidence="1">
    <location>
        <begin position="55"/>
        <end position="65"/>
    </location>
</feature>
<protein>
    <recommendedName>
        <fullName evidence="2">Protein kinase domain-containing protein</fullName>
    </recommendedName>
</protein>
<dbReference type="InterPro" id="IPR008271">
    <property type="entry name" value="Ser/Thr_kinase_AS"/>
</dbReference>
<dbReference type="OrthoDB" id="1668230at2759"/>
<feature type="region of interest" description="Disordered" evidence="1">
    <location>
        <begin position="1"/>
        <end position="69"/>
    </location>
</feature>
<evidence type="ECO:0000313" key="4">
    <source>
        <dbReference type="Proteomes" id="UP000756921"/>
    </source>
</evidence>
<dbReference type="Pfam" id="PF00069">
    <property type="entry name" value="Pkinase"/>
    <property type="match status" value="1"/>
</dbReference>
<organism evidence="3 4">
    <name type="scientific">Paraphaeosphaeria minitans</name>
    <dbReference type="NCBI Taxonomy" id="565426"/>
    <lineage>
        <taxon>Eukaryota</taxon>
        <taxon>Fungi</taxon>
        <taxon>Dikarya</taxon>
        <taxon>Ascomycota</taxon>
        <taxon>Pezizomycotina</taxon>
        <taxon>Dothideomycetes</taxon>
        <taxon>Pleosporomycetidae</taxon>
        <taxon>Pleosporales</taxon>
        <taxon>Massarineae</taxon>
        <taxon>Didymosphaeriaceae</taxon>
        <taxon>Paraphaeosphaeria</taxon>
    </lineage>
</organism>
<keyword evidence="4" id="KW-1185">Reference proteome</keyword>
<name>A0A9P6G5H2_9PLEO</name>
<dbReference type="GO" id="GO:0007165">
    <property type="term" value="P:signal transduction"/>
    <property type="evidence" value="ECO:0007669"/>
    <property type="project" value="TreeGrafter"/>
</dbReference>
<dbReference type="AlphaFoldDB" id="A0A9P6G5H2"/>
<dbReference type="EMBL" id="WJXW01000018">
    <property type="protein sequence ID" value="KAF9728893.1"/>
    <property type="molecule type" value="Genomic_DNA"/>
</dbReference>
<accession>A0A9P6G5H2</accession>
<comment type="caution">
    <text evidence="3">The sequence shown here is derived from an EMBL/GenBank/DDBJ whole genome shotgun (WGS) entry which is preliminary data.</text>
</comment>
<sequence>MDFDARSRNQAKTYTPPSTPTKRSHSKSSSVSSSSVREELENLRRGMPSGYSVEGTEKPGSHEPRQFPAWSSDYEFDMDAAGTQKVIGTGAWSTVYLASPAPSMLEELAISSSLASSGITPPLTPVRSRGSSMSKPYPPMPSAYAIKVPCEKTAHRVLTEEGHILSYLSRFPSAEKYLVPYYGQDMRTDALVMGYMPSTLDSLITAELNTRNGPDRAALLADVFPYIACNLLDGLVWLQDKACVHGDIKPSNILIAINPSTRTPHAVFADFSAASLPFPPAEPGTKTPKPTGGATWDFMAPSQLSSTAGPTPEADVWSLAVSLLVLVTGASPYDRVAPNAFLKREILKLGTPLDYVAAGEHGLRSAVRLDALSMALGFGVKAWFARVLVRDETARRDVVGWRGDLRDALM</sequence>
<evidence type="ECO:0000256" key="1">
    <source>
        <dbReference type="SAM" id="MobiDB-lite"/>
    </source>
</evidence>